<evidence type="ECO:0000256" key="12">
    <source>
        <dbReference type="ARBA" id="ARBA00023180"/>
    </source>
</evidence>
<keyword evidence="3" id="KW-0272">Extracellular matrix</keyword>
<dbReference type="Pfam" id="PF19236">
    <property type="entry name" value="ADAMTS_CR_3"/>
    <property type="match status" value="1"/>
</dbReference>
<dbReference type="Proteomes" id="UP000586704">
    <property type="component" value="Unassembled WGS sequence"/>
</dbReference>
<keyword evidence="4" id="KW-0645">Protease</keyword>
<comment type="subcellular location">
    <subcellularLocation>
        <location evidence="1">Secreted</location>
        <location evidence="1">Extracellular space</location>
        <location evidence="1">Extracellular matrix</location>
    </subcellularLocation>
</comment>
<sequence length="659" mass="73425">QWCYKGHCMWKNTNQLKQDGNWGPWTKFGSCSRTCGTGVRFRTRQCNNPMPVNGGEDCAGVNFEFQLCNTEECPKHFEDFRAQQCQQRNSHFEFQNSKHHWLPYEHPDPNKRCHLYCQSRETGDVAYVKQLAHDGTRCSYKDPYSICVRGECVKVGCDKEIGSNKLEDKCGVCGGDNSHCRTVKGTFTRTPKKLGYLKMFDIPPGARHVFIQEDEASPHFLAIKNQATGHYILNGKGEEARSRSFIDLGVEWDYNIEDDTETLHTDGPLHDAVVVLIIPRENDTRSSLTYKYIIHEDSVPTINSNNVLQEELETFEWALKSWSQCSKPCGGGFQYTKYGCRRKSDNKMVHRGFCEGSQKPKPIRRVCGLQECTQPLWATDEWEHCTKTCGSSGYQIRTVRCVQPLHDGANRSVHSKYCGGDRPESRRPCNRAPCPAAWKAGAWSECSVTCGEGTETRAITCRAGDRCDGEKPEATRVCKRAACSDEPCTGDKSIFCQMEVLARYCSIPGYNKLCCESCGRRGGTVPSPPPLLLLTPAAEPREAAAFERSPLPGTTPQPLPGRRSLGTLPWAEEEAGEGASPSSAEFPQRRAPQARKVSRLLASPHQSPTNSSSSPGPPRGAVPAGNATTGTPRPARRTSHKSEKHLEKRWPPTPSAVER</sequence>
<organism evidence="16 17">
    <name type="scientific">Ceyx cyanopectus</name>
    <name type="common">Indigo-banded kingfisher</name>
    <dbReference type="NCBI Taxonomy" id="390723"/>
    <lineage>
        <taxon>Eukaryota</taxon>
        <taxon>Metazoa</taxon>
        <taxon>Chordata</taxon>
        <taxon>Craniata</taxon>
        <taxon>Vertebrata</taxon>
        <taxon>Euteleostomi</taxon>
        <taxon>Archelosauria</taxon>
        <taxon>Archosauria</taxon>
        <taxon>Dinosauria</taxon>
        <taxon>Saurischia</taxon>
        <taxon>Theropoda</taxon>
        <taxon>Coelurosauria</taxon>
        <taxon>Aves</taxon>
        <taxon>Neognathae</taxon>
        <taxon>Neoaves</taxon>
        <taxon>Telluraves</taxon>
        <taxon>Coraciimorphae</taxon>
        <taxon>Coraciiformes</taxon>
        <taxon>Alcedinidae</taxon>
        <taxon>Ceyx</taxon>
    </lineage>
</organism>
<dbReference type="InterPro" id="IPR010909">
    <property type="entry name" value="PLAC"/>
</dbReference>
<dbReference type="FunFam" id="2.20.100.10:FF:000011">
    <property type="entry name" value="A disintegrin and metalloproteinase with thrombospondin motifs 3"/>
    <property type="match status" value="1"/>
</dbReference>
<feature type="non-terminal residue" evidence="16">
    <location>
        <position position="1"/>
    </location>
</feature>
<dbReference type="GO" id="GO:0030198">
    <property type="term" value="P:extracellular matrix organization"/>
    <property type="evidence" value="ECO:0007669"/>
    <property type="project" value="InterPro"/>
</dbReference>
<dbReference type="GO" id="GO:0046872">
    <property type="term" value="F:metal ion binding"/>
    <property type="evidence" value="ECO:0007669"/>
    <property type="project" value="UniProtKB-KW"/>
</dbReference>
<dbReference type="Pfam" id="PF05986">
    <property type="entry name" value="ADAMTS_spacer1"/>
    <property type="match status" value="1"/>
</dbReference>
<dbReference type="PROSITE" id="PS50092">
    <property type="entry name" value="TSP1"/>
    <property type="match status" value="4"/>
</dbReference>
<dbReference type="SMART" id="SM00209">
    <property type="entry name" value="TSP1"/>
    <property type="match status" value="4"/>
</dbReference>
<dbReference type="FunFam" id="2.60.120.830:FF:000001">
    <property type="entry name" value="A disintegrin and metalloproteinase with thrombospondin motifs 1"/>
    <property type="match status" value="1"/>
</dbReference>
<keyword evidence="17" id="KW-1185">Reference proteome</keyword>
<comment type="caution">
    <text evidence="16">The sequence shown here is derived from an EMBL/GenBank/DDBJ whole genome shotgun (WGS) entry which is preliminary data.</text>
</comment>
<feature type="disulfide bond" evidence="13">
    <location>
        <begin position="31"/>
        <end position="68"/>
    </location>
</feature>
<evidence type="ECO:0000256" key="11">
    <source>
        <dbReference type="ARBA" id="ARBA00023157"/>
    </source>
</evidence>
<dbReference type="InterPro" id="IPR036383">
    <property type="entry name" value="TSP1_rpt_sf"/>
</dbReference>
<dbReference type="GO" id="GO:0031012">
    <property type="term" value="C:extracellular matrix"/>
    <property type="evidence" value="ECO:0007669"/>
    <property type="project" value="TreeGrafter"/>
</dbReference>
<dbReference type="InterPro" id="IPR050439">
    <property type="entry name" value="ADAMTS_ADAMTS-like"/>
</dbReference>
<evidence type="ECO:0000256" key="1">
    <source>
        <dbReference type="ARBA" id="ARBA00004498"/>
    </source>
</evidence>
<keyword evidence="9" id="KW-0862">Zinc</keyword>
<keyword evidence="8" id="KW-0378">Hydrolase</keyword>
<evidence type="ECO:0000256" key="8">
    <source>
        <dbReference type="ARBA" id="ARBA00022801"/>
    </source>
</evidence>
<evidence type="ECO:0000256" key="6">
    <source>
        <dbReference type="ARBA" id="ARBA00022729"/>
    </source>
</evidence>
<evidence type="ECO:0000313" key="17">
    <source>
        <dbReference type="Proteomes" id="UP000586704"/>
    </source>
</evidence>
<evidence type="ECO:0000256" key="9">
    <source>
        <dbReference type="ARBA" id="ARBA00022833"/>
    </source>
</evidence>
<evidence type="ECO:0000259" key="15">
    <source>
        <dbReference type="PROSITE" id="PS50900"/>
    </source>
</evidence>
<dbReference type="AlphaFoldDB" id="A0A7L4NGB6"/>
<keyword evidence="5" id="KW-0479">Metal-binding</keyword>
<dbReference type="Gene3D" id="2.20.100.10">
    <property type="entry name" value="Thrombospondin type-1 (TSP1) repeat"/>
    <property type="match status" value="4"/>
</dbReference>
<feature type="region of interest" description="Disordered" evidence="14">
    <location>
        <begin position="572"/>
        <end position="659"/>
    </location>
</feature>
<dbReference type="InterPro" id="IPR045371">
    <property type="entry name" value="ADAMTS_CR_3"/>
</dbReference>
<evidence type="ECO:0000256" key="13">
    <source>
        <dbReference type="PIRSR" id="PIRSR613273-3"/>
    </source>
</evidence>
<evidence type="ECO:0000256" key="2">
    <source>
        <dbReference type="ARBA" id="ARBA00022525"/>
    </source>
</evidence>
<keyword evidence="2" id="KW-0964">Secreted</keyword>
<keyword evidence="7" id="KW-0677">Repeat</keyword>
<dbReference type="PROSITE" id="PS50900">
    <property type="entry name" value="PLAC"/>
    <property type="match status" value="1"/>
</dbReference>
<reference evidence="16 17" key="1">
    <citation type="submission" date="2020-02" db="EMBL/GenBank/DDBJ databases">
        <title>Bird 10,000 Genomes (B10K) Project - Family phase.</title>
        <authorList>
            <person name="Zhang G."/>
        </authorList>
    </citation>
    <scope>NUCLEOTIDE SEQUENCE [LARGE SCALE GENOMIC DNA]</scope>
    <source>
        <strain evidence="16">B10K-DU-013-51</strain>
        <tissue evidence="16">Mixed tissue sample</tissue>
    </source>
</reference>
<feature type="non-terminal residue" evidence="16">
    <location>
        <position position="659"/>
    </location>
</feature>
<keyword evidence="11 13" id="KW-1015">Disulfide bond</keyword>
<feature type="disulfide bond" evidence="13">
    <location>
        <begin position="35"/>
        <end position="73"/>
    </location>
</feature>
<dbReference type="GO" id="GO:0006508">
    <property type="term" value="P:proteolysis"/>
    <property type="evidence" value="ECO:0007669"/>
    <property type="project" value="UniProtKB-KW"/>
</dbReference>
<dbReference type="PANTHER" id="PTHR13723:SF158">
    <property type="entry name" value="A DISINTEGRIN AND METALLOPROTEINASE WITH THROMBOSPONDIN MOTIFS 3"/>
    <property type="match status" value="1"/>
</dbReference>
<protein>
    <submittedName>
        <fullName evidence="16">ATS3 metalloproteinase</fullName>
    </submittedName>
</protein>
<evidence type="ECO:0000256" key="3">
    <source>
        <dbReference type="ARBA" id="ARBA00022530"/>
    </source>
</evidence>
<evidence type="ECO:0000256" key="4">
    <source>
        <dbReference type="ARBA" id="ARBA00022670"/>
    </source>
</evidence>
<keyword evidence="10" id="KW-0482">Metalloprotease</keyword>
<accession>A0A7L4NGB6</accession>
<evidence type="ECO:0000313" key="16">
    <source>
        <dbReference type="EMBL" id="NXY87988.1"/>
    </source>
</evidence>
<proteinExistence type="predicted"/>
<feature type="domain" description="PLAC" evidence="15">
    <location>
        <begin position="479"/>
        <end position="522"/>
    </location>
</feature>
<evidence type="ECO:0000256" key="14">
    <source>
        <dbReference type="SAM" id="MobiDB-lite"/>
    </source>
</evidence>
<dbReference type="InterPro" id="IPR010294">
    <property type="entry name" value="ADAMTS_spacer1"/>
</dbReference>
<evidence type="ECO:0000256" key="5">
    <source>
        <dbReference type="ARBA" id="ARBA00022723"/>
    </source>
</evidence>
<feature type="compositionally biased region" description="Low complexity" evidence="14">
    <location>
        <begin position="602"/>
        <end position="614"/>
    </location>
</feature>
<dbReference type="Pfam" id="PF19030">
    <property type="entry name" value="TSP1_ADAMTS"/>
    <property type="match status" value="3"/>
</dbReference>
<feature type="compositionally biased region" description="Basic and acidic residues" evidence="14">
    <location>
        <begin position="640"/>
        <end position="650"/>
    </location>
</feature>
<evidence type="ECO:0000256" key="10">
    <source>
        <dbReference type="ARBA" id="ARBA00023049"/>
    </source>
</evidence>
<dbReference type="InterPro" id="IPR013273">
    <property type="entry name" value="ADAMTS/ADAMTS-like"/>
</dbReference>
<evidence type="ECO:0000256" key="7">
    <source>
        <dbReference type="ARBA" id="ARBA00022737"/>
    </source>
</evidence>
<dbReference type="Pfam" id="PF00090">
    <property type="entry name" value="TSP_1"/>
    <property type="match status" value="1"/>
</dbReference>
<dbReference type="OrthoDB" id="5855429at2759"/>
<keyword evidence="12" id="KW-0325">Glycoprotein</keyword>
<gene>
    <name evidence="16" type="primary">Adamts3</name>
    <name evidence="16" type="ORF">CEYCYA_R10413</name>
</gene>
<feature type="disulfide bond" evidence="13">
    <location>
        <begin position="46"/>
        <end position="58"/>
    </location>
</feature>
<dbReference type="SUPFAM" id="SSF82895">
    <property type="entry name" value="TSP-1 type 1 repeat"/>
    <property type="match status" value="4"/>
</dbReference>
<dbReference type="InterPro" id="IPR000884">
    <property type="entry name" value="TSP1_rpt"/>
</dbReference>
<keyword evidence="6" id="KW-0732">Signal</keyword>
<feature type="region of interest" description="Disordered" evidence="14">
    <location>
        <begin position="546"/>
        <end position="565"/>
    </location>
</feature>
<dbReference type="EMBL" id="VYZU01060676">
    <property type="protein sequence ID" value="NXY87988.1"/>
    <property type="molecule type" value="Genomic_DNA"/>
</dbReference>
<dbReference type="PANTHER" id="PTHR13723">
    <property type="entry name" value="ADAMTS A DISINTEGRIN AND METALLOPROTEASE WITH THROMBOSPONDIN MOTIFS PROTEASE"/>
    <property type="match status" value="1"/>
</dbReference>
<dbReference type="PRINTS" id="PR01857">
    <property type="entry name" value="ADAMTSFAMILY"/>
</dbReference>
<dbReference type="GO" id="GO:0004222">
    <property type="term" value="F:metalloendopeptidase activity"/>
    <property type="evidence" value="ECO:0007669"/>
    <property type="project" value="TreeGrafter"/>
</dbReference>
<feature type="compositionally biased region" description="Low complexity" evidence="14">
    <location>
        <begin position="621"/>
        <end position="633"/>
    </location>
</feature>
<dbReference type="FunFam" id="2.20.100.10:FF:000006">
    <property type="entry name" value="A disintegrin and metalloproteinase with thrombospondin motifs 1"/>
    <property type="match status" value="1"/>
</dbReference>
<name>A0A7L4NGB6_9AVES</name>
<dbReference type="Gene3D" id="2.60.120.830">
    <property type="match status" value="1"/>
</dbReference>